<accession>A0A5C6DY04</accession>
<comment type="caution">
    <text evidence="2">The sequence shown here is derived from an EMBL/GenBank/DDBJ whole genome shotgun (WGS) entry which is preliminary data.</text>
</comment>
<gene>
    <name evidence="2" type="ORF">Q31b_32620</name>
</gene>
<evidence type="ECO:0000313" key="2">
    <source>
        <dbReference type="EMBL" id="TWU39946.1"/>
    </source>
</evidence>
<reference evidence="2 3" key="1">
    <citation type="submission" date="2019-02" db="EMBL/GenBank/DDBJ databases">
        <title>Deep-cultivation of Planctomycetes and their phenomic and genomic characterization uncovers novel biology.</title>
        <authorList>
            <person name="Wiegand S."/>
            <person name="Jogler M."/>
            <person name="Boedeker C."/>
            <person name="Pinto D."/>
            <person name="Vollmers J."/>
            <person name="Rivas-Marin E."/>
            <person name="Kohn T."/>
            <person name="Peeters S.H."/>
            <person name="Heuer A."/>
            <person name="Rast P."/>
            <person name="Oberbeckmann S."/>
            <person name="Bunk B."/>
            <person name="Jeske O."/>
            <person name="Meyerdierks A."/>
            <person name="Storesund J.E."/>
            <person name="Kallscheuer N."/>
            <person name="Luecker S."/>
            <person name="Lage O.M."/>
            <person name="Pohl T."/>
            <person name="Merkel B.J."/>
            <person name="Hornburger P."/>
            <person name="Mueller R.-W."/>
            <person name="Bruemmer F."/>
            <person name="Labrenz M."/>
            <person name="Spormann A.M."/>
            <person name="Op Den Camp H."/>
            <person name="Overmann J."/>
            <person name="Amann R."/>
            <person name="Jetten M.S.M."/>
            <person name="Mascher T."/>
            <person name="Medema M.H."/>
            <person name="Devos D.P."/>
            <person name="Kaster A.-K."/>
            <person name="Ovreas L."/>
            <person name="Rohde M."/>
            <person name="Galperin M.Y."/>
            <person name="Jogler C."/>
        </authorList>
    </citation>
    <scope>NUCLEOTIDE SEQUENCE [LARGE SCALE GENOMIC DNA]</scope>
    <source>
        <strain evidence="2 3">Q31b</strain>
    </source>
</reference>
<name>A0A5C6DY04_9BACT</name>
<keyword evidence="3" id="KW-1185">Reference proteome</keyword>
<dbReference type="Proteomes" id="UP000315471">
    <property type="component" value="Unassembled WGS sequence"/>
</dbReference>
<organism evidence="2 3">
    <name type="scientific">Novipirellula aureliae</name>
    <dbReference type="NCBI Taxonomy" id="2527966"/>
    <lineage>
        <taxon>Bacteria</taxon>
        <taxon>Pseudomonadati</taxon>
        <taxon>Planctomycetota</taxon>
        <taxon>Planctomycetia</taxon>
        <taxon>Pirellulales</taxon>
        <taxon>Pirellulaceae</taxon>
        <taxon>Novipirellula</taxon>
    </lineage>
</organism>
<evidence type="ECO:0000313" key="3">
    <source>
        <dbReference type="Proteomes" id="UP000315471"/>
    </source>
</evidence>
<feature type="region of interest" description="Disordered" evidence="1">
    <location>
        <begin position="1"/>
        <end position="28"/>
    </location>
</feature>
<proteinExistence type="predicted"/>
<dbReference type="RefSeq" id="WP_197171605.1">
    <property type="nucleotide sequence ID" value="NZ_SJPY01000005.1"/>
</dbReference>
<dbReference type="AlphaFoldDB" id="A0A5C6DY04"/>
<evidence type="ECO:0000256" key="1">
    <source>
        <dbReference type="SAM" id="MobiDB-lite"/>
    </source>
</evidence>
<sequence>MDDVHESARRRHRAKRQKEEESNITSSRRRHFGETPFAVIKVILDLRRFLLRGIEGVE</sequence>
<dbReference type="EMBL" id="SJPY01000005">
    <property type="protein sequence ID" value="TWU39946.1"/>
    <property type="molecule type" value="Genomic_DNA"/>
</dbReference>
<protein>
    <submittedName>
        <fullName evidence="2">Uncharacterized protein</fullName>
    </submittedName>
</protein>